<reference evidence="2 3" key="1">
    <citation type="submission" date="2018-06" db="EMBL/GenBank/DDBJ databases">
        <title>The Genome of Cuscuta australis (Dodder) Provides Insight into the Evolution of Plant Parasitism.</title>
        <authorList>
            <person name="Liu H."/>
        </authorList>
    </citation>
    <scope>NUCLEOTIDE SEQUENCE [LARGE SCALE GENOMIC DNA]</scope>
    <source>
        <strain evidence="3">cv. Yunnan</strain>
        <tissue evidence="2">Vines</tissue>
    </source>
</reference>
<feature type="region of interest" description="Disordered" evidence="1">
    <location>
        <begin position="60"/>
        <end position="135"/>
    </location>
</feature>
<protein>
    <submittedName>
        <fullName evidence="2">Uncharacterized protein</fullName>
    </submittedName>
</protein>
<comment type="caution">
    <text evidence="2">The sequence shown here is derived from an EMBL/GenBank/DDBJ whole genome shotgun (WGS) entry which is preliminary data.</text>
</comment>
<evidence type="ECO:0000313" key="2">
    <source>
        <dbReference type="EMBL" id="RAL39208.1"/>
    </source>
</evidence>
<feature type="compositionally biased region" description="Low complexity" evidence="1">
    <location>
        <begin position="112"/>
        <end position="128"/>
    </location>
</feature>
<dbReference type="EMBL" id="NQVE01000200">
    <property type="protein sequence ID" value="RAL39208.1"/>
    <property type="molecule type" value="Genomic_DNA"/>
</dbReference>
<accession>A0A328D3S3</accession>
<sequence length="294" mass="32372">MESVHYCIREEEEEEEDDDENAYIEINLGPRSRTEKDEEEKKKKDGVEFRVSYLEGGGIVPFLSFSSPPSSAARKPAVPDKRRGGCRLPPGNPRGKSGDQCHDYALPETHSKQLLLSSSRKGGSWSSGRAEEERGGTERRIMNVMFKFRCFVMSFPWKAAWRIRSHQPPKSAATASSSPSTSARFTPPAVKSPPRHPPTSNFQAAAEKPRSSVLLLRMKLRELVASSPSPSDHGRGGGKPSKSCPASVKSTPLHRHQWAATSFAGTVVYTRDNSVQAAIAHCNKSSGRSKDFSF</sequence>
<feature type="compositionally biased region" description="Acidic residues" evidence="1">
    <location>
        <begin position="10"/>
        <end position="22"/>
    </location>
</feature>
<evidence type="ECO:0000313" key="3">
    <source>
        <dbReference type="Proteomes" id="UP000249390"/>
    </source>
</evidence>
<feature type="compositionally biased region" description="Low complexity" evidence="1">
    <location>
        <begin position="61"/>
        <end position="76"/>
    </location>
</feature>
<feature type="region of interest" description="Disordered" evidence="1">
    <location>
        <begin position="168"/>
        <end position="209"/>
    </location>
</feature>
<keyword evidence="3" id="KW-1185">Reference proteome</keyword>
<proteinExistence type="predicted"/>
<organism evidence="2 3">
    <name type="scientific">Cuscuta australis</name>
    <dbReference type="NCBI Taxonomy" id="267555"/>
    <lineage>
        <taxon>Eukaryota</taxon>
        <taxon>Viridiplantae</taxon>
        <taxon>Streptophyta</taxon>
        <taxon>Embryophyta</taxon>
        <taxon>Tracheophyta</taxon>
        <taxon>Spermatophyta</taxon>
        <taxon>Magnoliopsida</taxon>
        <taxon>eudicotyledons</taxon>
        <taxon>Gunneridae</taxon>
        <taxon>Pentapetalae</taxon>
        <taxon>asterids</taxon>
        <taxon>lamiids</taxon>
        <taxon>Solanales</taxon>
        <taxon>Convolvulaceae</taxon>
        <taxon>Cuscuteae</taxon>
        <taxon>Cuscuta</taxon>
        <taxon>Cuscuta subgen. Grammica</taxon>
        <taxon>Cuscuta sect. Cleistogrammica</taxon>
    </lineage>
</organism>
<feature type="region of interest" description="Disordered" evidence="1">
    <location>
        <begin position="1"/>
        <end position="47"/>
    </location>
</feature>
<feature type="region of interest" description="Disordered" evidence="1">
    <location>
        <begin position="225"/>
        <end position="250"/>
    </location>
</feature>
<evidence type="ECO:0000256" key="1">
    <source>
        <dbReference type="SAM" id="MobiDB-lite"/>
    </source>
</evidence>
<feature type="compositionally biased region" description="Low complexity" evidence="1">
    <location>
        <begin position="168"/>
        <end position="189"/>
    </location>
</feature>
<dbReference type="Proteomes" id="UP000249390">
    <property type="component" value="Unassembled WGS sequence"/>
</dbReference>
<dbReference type="AlphaFoldDB" id="A0A328D3S3"/>
<feature type="compositionally biased region" description="Basic and acidic residues" evidence="1">
    <location>
        <begin position="32"/>
        <end position="47"/>
    </location>
</feature>
<gene>
    <name evidence="2" type="ORF">DM860_002741</name>
</gene>
<name>A0A328D3S3_9ASTE</name>